<gene>
    <name evidence="1" type="ORF">IC234_05705</name>
</gene>
<evidence type="ECO:0000313" key="1">
    <source>
        <dbReference type="EMBL" id="MBD2721616.1"/>
    </source>
</evidence>
<dbReference type="RefSeq" id="WP_190922891.1">
    <property type="nucleotide sequence ID" value="NZ_JACXAC010000002.1"/>
</dbReference>
<reference evidence="1 2" key="1">
    <citation type="submission" date="2020-09" db="EMBL/GenBank/DDBJ databases">
        <authorList>
            <person name="Kim M.K."/>
        </authorList>
    </citation>
    <scope>NUCLEOTIDE SEQUENCE [LARGE SCALE GENOMIC DNA]</scope>
    <source>
        <strain evidence="1 2">BT189</strain>
    </source>
</reference>
<proteinExistence type="predicted"/>
<keyword evidence="2" id="KW-1185">Reference proteome</keyword>
<accession>A0ABR8JRS3</accession>
<dbReference type="Proteomes" id="UP000606003">
    <property type="component" value="Unassembled WGS sequence"/>
</dbReference>
<evidence type="ECO:0000313" key="2">
    <source>
        <dbReference type="Proteomes" id="UP000606003"/>
    </source>
</evidence>
<sequence length="223" mass="24054">MIALLALGCTACAGSRELALGDYRETHGPGVVLWTAKHLRLLPGQAFEYDMSSDDLASGKNGAGTYQRQGHTLELIFNGQPLVRASTVRLHSLPTASDSVRLTFAVRQADAWDVLQPAAGVSVVVRDQQGHPKAQVQTDSAGWAEVLLPRAWYPCTLSVSSIGYQPLQQDAPPSSTAYQVSLQPSAGRLYDAGSRLEFKVVRQTSSQLVLRQGAEKIILEKAL</sequence>
<name>A0ABR8JRS3_9BACT</name>
<organism evidence="1 2">
    <name type="scientific">Hymenobacter armeniacus</name>
    <dbReference type="NCBI Taxonomy" id="2771358"/>
    <lineage>
        <taxon>Bacteria</taxon>
        <taxon>Pseudomonadati</taxon>
        <taxon>Bacteroidota</taxon>
        <taxon>Cytophagia</taxon>
        <taxon>Cytophagales</taxon>
        <taxon>Hymenobacteraceae</taxon>
        <taxon>Hymenobacter</taxon>
    </lineage>
</organism>
<dbReference type="EMBL" id="JACXAC010000002">
    <property type="protein sequence ID" value="MBD2721616.1"/>
    <property type="molecule type" value="Genomic_DNA"/>
</dbReference>
<protein>
    <submittedName>
        <fullName evidence="1">Carboxypeptidase regulatory-like domain-containing protein</fullName>
    </submittedName>
</protein>
<comment type="caution">
    <text evidence="1">The sequence shown here is derived from an EMBL/GenBank/DDBJ whole genome shotgun (WGS) entry which is preliminary data.</text>
</comment>